<accession>A0A918LT47</accession>
<reference evidence="2" key="2">
    <citation type="submission" date="2020-09" db="EMBL/GenBank/DDBJ databases">
        <authorList>
            <person name="Sun Q."/>
            <person name="Ohkuma M."/>
        </authorList>
    </citation>
    <scope>NUCLEOTIDE SEQUENCE</scope>
    <source>
        <strain evidence="2">JCM 3172</strain>
    </source>
</reference>
<feature type="region of interest" description="Disordered" evidence="1">
    <location>
        <begin position="437"/>
        <end position="480"/>
    </location>
</feature>
<proteinExistence type="predicted"/>
<evidence type="ECO:0000313" key="3">
    <source>
        <dbReference type="Proteomes" id="UP000619486"/>
    </source>
</evidence>
<dbReference type="AlphaFoldDB" id="A0A918LT47"/>
<dbReference type="Proteomes" id="UP000619486">
    <property type="component" value="Unassembled WGS sequence"/>
</dbReference>
<name>A0A918LT47_9ACTN</name>
<evidence type="ECO:0000256" key="1">
    <source>
        <dbReference type="SAM" id="MobiDB-lite"/>
    </source>
</evidence>
<gene>
    <name evidence="2" type="ORF">GCM10014713_49230</name>
</gene>
<sequence>MLTYHEVLTTDFAKLTAAATAWEAMADKFETLETTYEKKVQSTTTSGVWLGQAQQVAGPNFAVTRNEYNSAQIQARAVAMLLREADKLFSELRGKVKAAVAEAEAAGMKVSEGGVASFDVSKVDAQDARAIRHDPDLPEVERAWTRKIQQAVDAFDEADQGVKLALVDAVTDTNWRDGTFGGFNGSRPYSSLKEAAAAENMPKDPTKVAEWWSKLDPVTRGILLEERGEELRKAGILNPYHYKWSSPDPGAGAFGVEEPTARDYWILSQAKLLEGGGDLMGQNGASRNMSHYLSASGKPLTVDVDRFLHDEPQLGASITTNHLDLNQAAWRQQALDAYEKSGGKPVAIPVESKATGQQLQPGTEWYHAINGHQQSVSGVVSVTPGADGKPKVSLDYQVNVWDRYNWDKGKGIDIGPWHIPDEDMARLHKTGLAQEYDMRGSSSVRHQDLTEPPGPASVPEVDPGRDGTRKDPERGREENR</sequence>
<protein>
    <submittedName>
        <fullName evidence="2">Uncharacterized protein</fullName>
    </submittedName>
</protein>
<feature type="compositionally biased region" description="Basic and acidic residues" evidence="1">
    <location>
        <begin position="462"/>
        <end position="480"/>
    </location>
</feature>
<keyword evidence="3" id="KW-1185">Reference proteome</keyword>
<dbReference type="EMBL" id="BMQQ01000021">
    <property type="protein sequence ID" value="GGT49136.1"/>
    <property type="molecule type" value="Genomic_DNA"/>
</dbReference>
<comment type="caution">
    <text evidence="2">The sequence shown here is derived from an EMBL/GenBank/DDBJ whole genome shotgun (WGS) entry which is preliminary data.</text>
</comment>
<evidence type="ECO:0000313" key="2">
    <source>
        <dbReference type="EMBL" id="GGT49136.1"/>
    </source>
</evidence>
<dbReference type="RefSeq" id="WP_189203750.1">
    <property type="nucleotide sequence ID" value="NZ_BMQQ01000021.1"/>
</dbReference>
<reference evidence="2" key="1">
    <citation type="journal article" date="2014" name="Int. J. Syst. Evol. Microbiol.">
        <title>Complete genome sequence of Corynebacterium casei LMG S-19264T (=DSM 44701T), isolated from a smear-ripened cheese.</title>
        <authorList>
            <consortium name="US DOE Joint Genome Institute (JGI-PGF)"/>
            <person name="Walter F."/>
            <person name="Albersmeier A."/>
            <person name="Kalinowski J."/>
            <person name="Ruckert C."/>
        </authorList>
    </citation>
    <scope>NUCLEOTIDE SEQUENCE</scope>
    <source>
        <strain evidence="2">JCM 3172</strain>
    </source>
</reference>
<organism evidence="2 3">
    <name type="scientific">Streptomyces purpureus</name>
    <dbReference type="NCBI Taxonomy" id="1951"/>
    <lineage>
        <taxon>Bacteria</taxon>
        <taxon>Bacillati</taxon>
        <taxon>Actinomycetota</taxon>
        <taxon>Actinomycetes</taxon>
        <taxon>Kitasatosporales</taxon>
        <taxon>Streptomycetaceae</taxon>
        <taxon>Streptomyces</taxon>
    </lineage>
</organism>